<organism evidence="1">
    <name type="scientific">bioreactor metagenome</name>
    <dbReference type="NCBI Taxonomy" id="1076179"/>
    <lineage>
        <taxon>unclassified sequences</taxon>
        <taxon>metagenomes</taxon>
        <taxon>ecological metagenomes</taxon>
    </lineage>
</organism>
<gene>
    <name evidence="1" type="ORF">SDC9_153767</name>
</gene>
<protein>
    <submittedName>
        <fullName evidence="1">Uncharacterized protein</fullName>
    </submittedName>
</protein>
<sequence>MPGILQELVIPGLFRLAIRQENYVLYLAALTFHGFYRFFQSGQDARASALSYGADIASQGFSVSRLLGFYHPVLGAVKGEDADIIIISQ</sequence>
<dbReference type="AlphaFoldDB" id="A0A645EWV7"/>
<proteinExistence type="predicted"/>
<name>A0A645EWV7_9ZZZZ</name>
<evidence type="ECO:0000313" key="1">
    <source>
        <dbReference type="EMBL" id="MPN06511.1"/>
    </source>
</evidence>
<reference evidence="1" key="1">
    <citation type="submission" date="2019-08" db="EMBL/GenBank/DDBJ databases">
        <authorList>
            <person name="Kucharzyk K."/>
            <person name="Murdoch R.W."/>
            <person name="Higgins S."/>
            <person name="Loffler F."/>
        </authorList>
    </citation>
    <scope>NUCLEOTIDE SEQUENCE</scope>
</reference>
<comment type="caution">
    <text evidence="1">The sequence shown here is derived from an EMBL/GenBank/DDBJ whole genome shotgun (WGS) entry which is preliminary data.</text>
</comment>
<dbReference type="EMBL" id="VSSQ01052417">
    <property type="protein sequence ID" value="MPN06511.1"/>
    <property type="molecule type" value="Genomic_DNA"/>
</dbReference>
<accession>A0A645EWV7</accession>